<dbReference type="SUPFAM" id="SSF54999">
    <property type="entry name" value="Ribosomal protein S10"/>
    <property type="match status" value="1"/>
</dbReference>
<keyword evidence="1 4" id="KW-0689">Ribosomal protein</keyword>
<reference evidence="4" key="1">
    <citation type="journal article" date="2020" name="J. Eukaryot. Microbiol.">
        <title>High Sequence Divergence but Limited Architectural Rearrangements in Organelle Genomes of Cyanophora (Glaucophyta) Species.</title>
        <authorList>
            <person name="Russell S."/>
            <person name="Jackson C."/>
            <person name="Reyes-Prieto A."/>
        </authorList>
    </citation>
    <scope>NUCLEOTIDE SEQUENCE</scope>
    <source>
        <strain evidence="4">NIES-764</strain>
    </source>
</reference>
<evidence type="ECO:0000313" key="4">
    <source>
        <dbReference type="EMBL" id="QPB15075.1"/>
    </source>
</evidence>
<dbReference type="RefSeq" id="YP_010041710.1">
    <property type="nucleotide sequence ID" value="NC_054208.1"/>
</dbReference>
<evidence type="ECO:0000256" key="2">
    <source>
        <dbReference type="ARBA" id="ARBA00023274"/>
    </source>
</evidence>
<geneLocation type="mitochondrion" evidence="4"/>
<sequence>MLKIFLFSYQSKLLNIFVTCLTFCLKLKKIPHTVYASPKKCSIITILRSPHVNKNSMEHFKIEKFKYIIHIPVSNKKYITNIFKSIFFKSPAGIIFYIKYTEIEMVKAIKKMKI</sequence>
<gene>
    <name evidence="4" type="primary">rps10</name>
</gene>
<evidence type="ECO:0000256" key="1">
    <source>
        <dbReference type="ARBA" id="ARBA00022980"/>
    </source>
</evidence>
<dbReference type="GO" id="GO:0005840">
    <property type="term" value="C:ribosome"/>
    <property type="evidence" value="ECO:0007669"/>
    <property type="project" value="UniProtKB-KW"/>
</dbReference>
<proteinExistence type="predicted"/>
<organism evidence="4">
    <name type="scientific">Cyanophora sudae</name>
    <dbReference type="NCBI Taxonomy" id="1522369"/>
    <lineage>
        <taxon>Eukaryota</taxon>
        <taxon>Glaucocystophyceae</taxon>
        <taxon>Cyanophorales</taxon>
        <taxon>Cyanophoraceae</taxon>
        <taxon>Cyanophora</taxon>
    </lineage>
</organism>
<keyword evidence="4" id="KW-0496">Mitochondrion</keyword>
<evidence type="ECO:0000259" key="3">
    <source>
        <dbReference type="SMART" id="SM01403"/>
    </source>
</evidence>
<reference evidence="4" key="2">
    <citation type="submission" date="2020-08" db="EMBL/GenBank/DDBJ databases">
        <authorList>
            <person name="Russell S.R."/>
            <person name="Jackson C."/>
            <person name="Reyes-Prieto A."/>
        </authorList>
    </citation>
    <scope>NUCLEOTIDE SEQUENCE</scope>
    <source>
        <strain evidence="4">NIES-764</strain>
    </source>
</reference>
<dbReference type="Pfam" id="PF00338">
    <property type="entry name" value="Ribosomal_S10"/>
    <property type="match status" value="1"/>
</dbReference>
<keyword evidence="2" id="KW-0687">Ribonucleoprotein</keyword>
<protein>
    <submittedName>
        <fullName evidence="4">Ribosomal protein S10</fullName>
    </submittedName>
</protein>
<dbReference type="EMBL" id="MT919637">
    <property type="protein sequence ID" value="QPB15075.1"/>
    <property type="molecule type" value="Genomic_DNA"/>
</dbReference>
<dbReference type="InterPro" id="IPR036838">
    <property type="entry name" value="Ribosomal_uS10_dom_sf"/>
</dbReference>
<accession>A0A873WRV8</accession>
<dbReference type="AlphaFoldDB" id="A0A873WRV8"/>
<dbReference type="InterPro" id="IPR027486">
    <property type="entry name" value="Ribosomal_uS10_dom"/>
</dbReference>
<feature type="domain" description="Small ribosomal subunit protein uS10" evidence="3">
    <location>
        <begin position="3"/>
        <end position="99"/>
    </location>
</feature>
<dbReference type="GO" id="GO:1990904">
    <property type="term" value="C:ribonucleoprotein complex"/>
    <property type="evidence" value="ECO:0007669"/>
    <property type="project" value="UniProtKB-KW"/>
</dbReference>
<name>A0A873WRV8_9EUKA</name>
<dbReference type="Gene3D" id="3.30.70.600">
    <property type="entry name" value="Ribosomal protein S10 domain"/>
    <property type="match status" value="1"/>
</dbReference>
<dbReference type="SMART" id="SM01403">
    <property type="entry name" value="Ribosomal_S10"/>
    <property type="match status" value="1"/>
</dbReference>
<dbReference type="GeneID" id="63648341"/>